<feature type="transmembrane region" description="Helical" evidence="5">
    <location>
        <begin position="322"/>
        <end position="340"/>
    </location>
</feature>
<feature type="domain" description="Major facilitator superfamily (MFS) profile" evidence="6">
    <location>
        <begin position="28"/>
        <end position="433"/>
    </location>
</feature>
<dbReference type="RefSeq" id="WP_278157593.1">
    <property type="nucleotide sequence ID" value="NZ_CP121252.1"/>
</dbReference>
<organism evidence="7 8">
    <name type="scientific">Citricoccus muralis</name>
    <dbReference type="NCBI Taxonomy" id="169134"/>
    <lineage>
        <taxon>Bacteria</taxon>
        <taxon>Bacillati</taxon>
        <taxon>Actinomycetota</taxon>
        <taxon>Actinomycetes</taxon>
        <taxon>Micrococcales</taxon>
        <taxon>Micrococcaceae</taxon>
        <taxon>Citricoccus</taxon>
    </lineage>
</organism>
<accession>A0ABY8H721</accession>
<evidence type="ECO:0000256" key="5">
    <source>
        <dbReference type="SAM" id="Phobius"/>
    </source>
</evidence>
<reference evidence="7 8" key="1">
    <citation type="submission" date="2023-04" db="EMBL/GenBank/DDBJ databases">
        <title>Funneling lignin-derived compounds into biodiesel using alkali-halophilic Citricoccus sp. P2.</title>
        <authorList>
            <person name="Luo C.-B."/>
        </authorList>
    </citation>
    <scope>NUCLEOTIDE SEQUENCE [LARGE SCALE GENOMIC DNA]</scope>
    <source>
        <strain evidence="7 8">P2</strain>
    </source>
</reference>
<evidence type="ECO:0000256" key="2">
    <source>
        <dbReference type="ARBA" id="ARBA00022692"/>
    </source>
</evidence>
<protein>
    <submittedName>
        <fullName evidence="7">MFS transporter</fullName>
    </submittedName>
</protein>
<evidence type="ECO:0000256" key="4">
    <source>
        <dbReference type="ARBA" id="ARBA00023136"/>
    </source>
</evidence>
<comment type="subcellular location">
    <subcellularLocation>
        <location evidence="1">Cell membrane</location>
        <topology evidence="1">Multi-pass membrane protein</topology>
    </subcellularLocation>
</comment>
<dbReference type="PANTHER" id="PTHR23508">
    <property type="entry name" value="CARBOXYLIC ACID TRANSPORTER PROTEIN HOMOLOG"/>
    <property type="match status" value="1"/>
</dbReference>
<keyword evidence="4 5" id="KW-0472">Membrane</keyword>
<dbReference type="Gene3D" id="1.20.1250.20">
    <property type="entry name" value="MFS general substrate transporter like domains"/>
    <property type="match status" value="1"/>
</dbReference>
<dbReference type="EMBL" id="CP121252">
    <property type="protein sequence ID" value="WFP16453.1"/>
    <property type="molecule type" value="Genomic_DNA"/>
</dbReference>
<feature type="transmembrane region" description="Helical" evidence="5">
    <location>
        <begin position="292"/>
        <end position="310"/>
    </location>
</feature>
<gene>
    <name evidence="7" type="ORF">P8192_13905</name>
</gene>
<dbReference type="PANTHER" id="PTHR23508:SF10">
    <property type="entry name" value="CARBOXYLIC ACID TRANSPORTER PROTEIN HOMOLOG"/>
    <property type="match status" value="1"/>
</dbReference>
<evidence type="ECO:0000256" key="1">
    <source>
        <dbReference type="ARBA" id="ARBA00004651"/>
    </source>
</evidence>
<dbReference type="InterPro" id="IPR011701">
    <property type="entry name" value="MFS"/>
</dbReference>
<feature type="transmembrane region" description="Helical" evidence="5">
    <location>
        <begin position="30"/>
        <end position="54"/>
    </location>
</feature>
<evidence type="ECO:0000256" key="3">
    <source>
        <dbReference type="ARBA" id="ARBA00022989"/>
    </source>
</evidence>
<dbReference type="SUPFAM" id="SSF103473">
    <property type="entry name" value="MFS general substrate transporter"/>
    <property type="match status" value="1"/>
</dbReference>
<feature type="transmembrane region" description="Helical" evidence="5">
    <location>
        <begin position="180"/>
        <end position="198"/>
    </location>
</feature>
<feature type="transmembrane region" description="Helical" evidence="5">
    <location>
        <begin position="93"/>
        <end position="113"/>
    </location>
</feature>
<keyword evidence="2 5" id="KW-0812">Transmembrane</keyword>
<sequence length="465" mass="49597">MTTSSTTPVSTAPAPWDVEMTPKLIRKVSLVCFVAWVVSVYDFTLFGTLLPVIAEDFGWSTAQSTSINTLAHVGVFIVSLVVGSIIDRLGRRNALVILMLGGALASGFTGMATGAVTMIIIRSITGLSLSEEVVNAVYLSEIYRKVKNKGLFYSVVQAGYPIGALVAAGMSALLLPVIGWRWSFAVAGLLALCVALWATRLPESPVFAAMKEARRRKEVGDDDGAQRLLDQHGLEAESHARTGVKDVFTRDLWRHTTLLAAAWLFSWIGIQVFSVLGTTVLVEAKGVSFENALVILVGANAVGFVGYLFHGWLGDAIGRQKTVVLGWLAGAASSLIMLLVPGSTWFVMALYGLTLFFLTGPFAALLYYMGESFPAHVRGMGTNVAHVMAPLGGIVGSGLLSLLLFLGLEMTWAALCSGTIGLLLAALCMMGTRRIDQTATDESAAALTVVDTPPTPEHSTKEHTR</sequence>
<dbReference type="Pfam" id="PF07690">
    <property type="entry name" value="MFS_1"/>
    <property type="match status" value="1"/>
</dbReference>
<proteinExistence type="predicted"/>
<feature type="transmembrane region" description="Helical" evidence="5">
    <location>
        <begin position="151"/>
        <end position="174"/>
    </location>
</feature>
<feature type="transmembrane region" description="Helical" evidence="5">
    <location>
        <begin position="387"/>
        <end position="406"/>
    </location>
</feature>
<feature type="transmembrane region" description="Helical" evidence="5">
    <location>
        <begin position="66"/>
        <end position="86"/>
    </location>
</feature>
<evidence type="ECO:0000259" key="6">
    <source>
        <dbReference type="PROSITE" id="PS50850"/>
    </source>
</evidence>
<name>A0ABY8H721_9MICC</name>
<feature type="transmembrane region" description="Helical" evidence="5">
    <location>
        <begin position="412"/>
        <end position="430"/>
    </location>
</feature>
<feature type="transmembrane region" description="Helical" evidence="5">
    <location>
        <begin position="346"/>
        <end position="367"/>
    </location>
</feature>
<feature type="transmembrane region" description="Helical" evidence="5">
    <location>
        <begin position="119"/>
        <end position="139"/>
    </location>
</feature>
<dbReference type="InterPro" id="IPR020846">
    <property type="entry name" value="MFS_dom"/>
</dbReference>
<evidence type="ECO:0000313" key="8">
    <source>
        <dbReference type="Proteomes" id="UP001219037"/>
    </source>
</evidence>
<keyword evidence="8" id="KW-1185">Reference proteome</keyword>
<keyword evidence="3 5" id="KW-1133">Transmembrane helix</keyword>
<dbReference type="Proteomes" id="UP001219037">
    <property type="component" value="Chromosome"/>
</dbReference>
<dbReference type="PROSITE" id="PS50850">
    <property type="entry name" value="MFS"/>
    <property type="match status" value="1"/>
</dbReference>
<dbReference type="InterPro" id="IPR036259">
    <property type="entry name" value="MFS_trans_sf"/>
</dbReference>
<evidence type="ECO:0000313" key="7">
    <source>
        <dbReference type="EMBL" id="WFP16453.1"/>
    </source>
</evidence>
<feature type="transmembrane region" description="Helical" evidence="5">
    <location>
        <begin position="258"/>
        <end position="280"/>
    </location>
</feature>